<reference evidence="1 2" key="1">
    <citation type="journal article" date="2019" name="Int. J. Syst. Evol. Microbiol.">
        <title>The Global Catalogue of Microorganisms (GCM) 10K type strain sequencing project: providing services to taxonomists for standard genome sequencing and annotation.</title>
        <authorList>
            <consortium name="The Broad Institute Genomics Platform"/>
            <consortium name="The Broad Institute Genome Sequencing Center for Infectious Disease"/>
            <person name="Wu L."/>
            <person name="Ma J."/>
        </authorList>
    </citation>
    <scope>NUCLEOTIDE SEQUENCE [LARGE SCALE GENOMIC DNA]</scope>
    <source>
        <strain evidence="1 2">JCM 16014</strain>
    </source>
</reference>
<dbReference type="Proteomes" id="UP001500751">
    <property type="component" value="Unassembled WGS sequence"/>
</dbReference>
<name>A0ABN2TUX9_9ACTN</name>
<comment type="caution">
    <text evidence="1">The sequence shown here is derived from an EMBL/GenBank/DDBJ whole genome shotgun (WGS) entry which is preliminary data.</text>
</comment>
<organism evidence="1 2">
    <name type="scientific">Catenulispora yoronensis</name>
    <dbReference type="NCBI Taxonomy" id="450799"/>
    <lineage>
        <taxon>Bacteria</taxon>
        <taxon>Bacillati</taxon>
        <taxon>Actinomycetota</taxon>
        <taxon>Actinomycetes</taxon>
        <taxon>Catenulisporales</taxon>
        <taxon>Catenulisporaceae</taxon>
        <taxon>Catenulispora</taxon>
    </lineage>
</organism>
<gene>
    <name evidence="1" type="ORF">GCM10009839_19090</name>
</gene>
<accession>A0ABN2TUX9</accession>
<sequence length="135" mass="15158">MGLAERRSAERFKNEDYPGWKARIDEAAGFDVPIEIAWDELAVPDYADRYAEYFPQVYFQPLADALGTIGADDMGKDALREGVSKIVIKNSDEYFSTTGITFADGVLTFDHKSDTNTHHVEERTKHIQALLEAAL</sequence>
<keyword evidence="2" id="KW-1185">Reference proteome</keyword>
<evidence type="ECO:0000313" key="2">
    <source>
        <dbReference type="Proteomes" id="UP001500751"/>
    </source>
</evidence>
<proteinExistence type="predicted"/>
<dbReference type="EMBL" id="BAAAQN010000008">
    <property type="protein sequence ID" value="GAA2022030.1"/>
    <property type="molecule type" value="Genomic_DNA"/>
</dbReference>
<evidence type="ECO:0000313" key="1">
    <source>
        <dbReference type="EMBL" id="GAA2022030.1"/>
    </source>
</evidence>
<dbReference type="RefSeq" id="WP_344665154.1">
    <property type="nucleotide sequence ID" value="NZ_BAAAQN010000008.1"/>
</dbReference>
<protein>
    <submittedName>
        <fullName evidence="1">Uncharacterized protein</fullName>
    </submittedName>
</protein>